<proteinExistence type="predicted"/>
<comment type="caution">
    <text evidence="1">The sequence shown here is derived from an EMBL/GenBank/DDBJ whole genome shotgun (WGS) entry which is preliminary data.</text>
</comment>
<gene>
    <name evidence="1" type="ORF">CFR77_08530</name>
</gene>
<protein>
    <submittedName>
        <fullName evidence="1">Uncharacterized protein</fullName>
    </submittedName>
</protein>
<accession>A0A318QVH6</accession>
<dbReference type="EMBL" id="NKUA01000009">
    <property type="protein sequence ID" value="PYD79139.1"/>
    <property type="molecule type" value="Genomic_DNA"/>
</dbReference>
<name>A0A318QVH6_9PROT</name>
<sequence length="59" mass="6550">MEGCTPALQPFFMLLHAQRQAHPPVHCGCMNICESTSSPFHAGAKSTRTLRQDHDMIVL</sequence>
<organism evidence="1 2">
    <name type="scientific">Komagataeibacter sucrofermentans</name>
    <dbReference type="NCBI Taxonomy" id="1053551"/>
    <lineage>
        <taxon>Bacteria</taxon>
        <taxon>Pseudomonadati</taxon>
        <taxon>Pseudomonadota</taxon>
        <taxon>Alphaproteobacteria</taxon>
        <taxon>Acetobacterales</taxon>
        <taxon>Acetobacteraceae</taxon>
        <taxon>Komagataeibacter</taxon>
    </lineage>
</organism>
<evidence type="ECO:0000313" key="2">
    <source>
        <dbReference type="Proteomes" id="UP000247814"/>
    </source>
</evidence>
<evidence type="ECO:0000313" key="1">
    <source>
        <dbReference type="EMBL" id="PYD79139.1"/>
    </source>
</evidence>
<dbReference type="AlphaFoldDB" id="A0A318QVH6"/>
<keyword evidence="2" id="KW-1185">Reference proteome</keyword>
<dbReference type="Proteomes" id="UP000247814">
    <property type="component" value="Unassembled WGS sequence"/>
</dbReference>
<reference evidence="1 2" key="1">
    <citation type="submission" date="2017-07" db="EMBL/GenBank/DDBJ databases">
        <title>A draft genome sequence of Komagataeibacter sucrofermentans LMG 18788.</title>
        <authorList>
            <person name="Skraban J."/>
            <person name="Cleenwerck I."/>
            <person name="Vandamme P."/>
            <person name="Trcek J."/>
        </authorList>
    </citation>
    <scope>NUCLEOTIDE SEQUENCE [LARGE SCALE GENOMIC DNA]</scope>
    <source>
        <strain evidence="1 2">LMG 18788</strain>
    </source>
</reference>